<dbReference type="RefSeq" id="XP_006963964.1">
    <property type="nucleotide sequence ID" value="XM_006963902.1"/>
</dbReference>
<dbReference type="InterPro" id="IPR050493">
    <property type="entry name" value="FAD-dep_Monooxygenase_BioMet"/>
</dbReference>
<dbReference type="AlphaFoldDB" id="G0RED2"/>
<evidence type="ECO:0000313" key="7">
    <source>
        <dbReference type="EMBL" id="EGR50490.1"/>
    </source>
</evidence>
<proteinExistence type="inferred from homology"/>
<dbReference type="SUPFAM" id="SSF54373">
    <property type="entry name" value="FAD-linked reductases, C-terminal domain"/>
    <property type="match status" value="1"/>
</dbReference>
<dbReference type="KEGG" id="tre:TRIREDRAFT_59095"/>
<organism evidence="8">
    <name type="scientific">Hypocrea jecorina (strain QM6a)</name>
    <name type="common">Trichoderma reesei</name>
    <dbReference type="NCBI Taxonomy" id="431241"/>
    <lineage>
        <taxon>Eukaryota</taxon>
        <taxon>Fungi</taxon>
        <taxon>Dikarya</taxon>
        <taxon>Ascomycota</taxon>
        <taxon>Pezizomycotina</taxon>
        <taxon>Sordariomycetes</taxon>
        <taxon>Hypocreomycetidae</taxon>
        <taxon>Hypocreales</taxon>
        <taxon>Hypocreaceae</taxon>
        <taxon>Trichoderma</taxon>
    </lineage>
</organism>
<evidence type="ECO:0000259" key="6">
    <source>
        <dbReference type="Pfam" id="PF01494"/>
    </source>
</evidence>
<feature type="non-terminal residue" evidence="7">
    <location>
        <position position="328"/>
    </location>
</feature>
<reference evidence="7 8" key="1">
    <citation type="journal article" date="2008" name="Nat. Biotechnol.">
        <title>Genome sequencing and analysis of the biomass-degrading fungus Trichoderma reesei (syn. Hypocrea jecorina).</title>
        <authorList>
            <person name="Martinez D."/>
            <person name="Berka R.M."/>
            <person name="Henrissat B."/>
            <person name="Saloheimo M."/>
            <person name="Arvas M."/>
            <person name="Baker S.E."/>
            <person name="Chapman J."/>
            <person name="Chertkov O."/>
            <person name="Coutinho P.M."/>
            <person name="Cullen D."/>
            <person name="Danchin E.G."/>
            <person name="Grigoriev I.V."/>
            <person name="Harris P."/>
            <person name="Jackson M."/>
            <person name="Kubicek C.P."/>
            <person name="Han C.S."/>
            <person name="Ho I."/>
            <person name="Larrondo L.F."/>
            <person name="de Leon A.L."/>
            <person name="Magnuson J.K."/>
            <person name="Merino S."/>
            <person name="Misra M."/>
            <person name="Nelson B."/>
            <person name="Putnam N."/>
            <person name="Robbertse B."/>
            <person name="Salamov A.A."/>
            <person name="Schmoll M."/>
            <person name="Terry A."/>
            <person name="Thayer N."/>
            <person name="Westerholm-Parvinen A."/>
            <person name="Schoch C.L."/>
            <person name="Yao J."/>
            <person name="Barabote R."/>
            <person name="Nelson M.A."/>
            <person name="Detter C."/>
            <person name="Bruce D."/>
            <person name="Kuske C.R."/>
            <person name="Xie G."/>
            <person name="Richardson P."/>
            <person name="Rokhsar D.S."/>
            <person name="Lucas S.M."/>
            <person name="Rubin E.M."/>
            <person name="Dunn-Coleman N."/>
            <person name="Ward M."/>
            <person name="Brettin T.S."/>
        </authorList>
    </citation>
    <scope>NUCLEOTIDE SEQUENCE [LARGE SCALE GENOMIC DNA]</scope>
    <source>
        <strain evidence="7 8">QM6a</strain>
    </source>
</reference>
<evidence type="ECO:0000256" key="4">
    <source>
        <dbReference type="ARBA" id="ARBA00023002"/>
    </source>
</evidence>
<dbReference type="InterPro" id="IPR036188">
    <property type="entry name" value="FAD/NAD-bd_sf"/>
</dbReference>
<keyword evidence="8" id="KW-1185">Reference proteome</keyword>
<dbReference type="Pfam" id="PF01494">
    <property type="entry name" value="FAD_binding_3"/>
    <property type="match status" value="1"/>
</dbReference>
<dbReference type="InterPro" id="IPR002938">
    <property type="entry name" value="FAD-bd"/>
</dbReference>
<keyword evidence="4" id="KW-0560">Oxidoreductase</keyword>
<dbReference type="eggNOG" id="ENOG502S18R">
    <property type="taxonomic scope" value="Eukaryota"/>
</dbReference>
<protein>
    <submittedName>
        <fullName evidence="7">Predicted protein</fullName>
    </submittedName>
</protein>
<evidence type="ECO:0000256" key="3">
    <source>
        <dbReference type="ARBA" id="ARBA00022827"/>
    </source>
</evidence>
<feature type="domain" description="FAD-binding" evidence="6">
    <location>
        <begin position="3"/>
        <end position="326"/>
    </location>
</feature>
<feature type="non-terminal residue" evidence="7">
    <location>
        <position position="1"/>
    </location>
</feature>
<dbReference type="GO" id="GO:0004497">
    <property type="term" value="F:monooxygenase activity"/>
    <property type="evidence" value="ECO:0007669"/>
    <property type="project" value="UniProtKB-KW"/>
</dbReference>
<evidence type="ECO:0000256" key="5">
    <source>
        <dbReference type="ARBA" id="ARBA00023033"/>
    </source>
</evidence>
<dbReference type="OrthoDB" id="5428495at2759"/>
<gene>
    <name evidence="7" type="ORF">TRIREDRAFT_59095</name>
</gene>
<evidence type="ECO:0000256" key="1">
    <source>
        <dbReference type="ARBA" id="ARBA00007992"/>
    </source>
</evidence>
<comment type="similarity">
    <text evidence="1">Belongs to the paxM FAD-dependent monooxygenase family.</text>
</comment>
<accession>G0RED2</accession>
<dbReference type="Gene3D" id="3.50.50.60">
    <property type="entry name" value="FAD/NAD(P)-binding domain"/>
    <property type="match status" value="1"/>
</dbReference>
<evidence type="ECO:0000256" key="2">
    <source>
        <dbReference type="ARBA" id="ARBA00022630"/>
    </source>
</evidence>
<evidence type="ECO:0000313" key="8">
    <source>
        <dbReference type="Proteomes" id="UP000008984"/>
    </source>
</evidence>
<dbReference type="Proteomes" id="UP000008984">
    <property type="component" value="Unassembled WGS sequence"/>
</dbReference>
<dbReference type="GeneID" id="18486416"/>
<dbReference type="SUPFAM" id="SSF51905">
    <property type="entry name" value="FAD/NAD(P)-binding domain"/>
    <property type="match status" value="1"/>
</dbReference>
<dbReference type="VEuPathDB" id="FungiDB:TRIREDRAFT_59095"/>
<dbReference type="STRING" id="431241.G0RED2"/>
<dbReference type="PRINTS" id="PR00420">
    <property type="entry name" value="RNGMNOXGNASE"/>
</dbReference>
<keyword evidence="2" id="KW-0285">Flavoprotein</keyword>
<dbReference type="PANTHER" id="PTHR13789:SF147">
    <property type="entry name" value="PUTATIVE (AFU_ORTHOLOGUE AFUA_2G01950)-RELATED"/>
    <property type="match status" value="1"/>
</dbReference>
<dbReference type="HOGENOM" id="CLU_009665_19_5_1"/>
<name>G0RED2_HYPJQ</name>
<keyword evidence="3" id="KW-0274">FAD</keyword>
<dbReference type="GO" id="GO:0071949">
    <property type="term" value="F:FAD binding"/>
    <property type="evidence" value="ECO:0007669"/>
    <property type="project" value="InterPro"/>
</dbReference>
<sequence>LSMRVIIVGAGIAGLSLAIALGQAGHQITILDAAPQLAELGAGVQMTPQAIRYLFKWGLKDDLLSESIIPENLYVRDGQSGDLLGTVLVKDMEVQYGAPYIVVHRAVLHAILHRHAVRAGAQVLLDSGVVEYDFANGAVQLRNGNWLTADLVVAADGINSLARSKLLGSKDPGSQPTGWAAFRMTAEVSKLRADPAVASLIDLQSRSSNWWIAPHLSCMTYLIKDATLLNIVLSHRDDICTKDFNPSEYNKTVRNLFQDFEPRVQRILDLSRPQIANYPVYAVPPLPSWAHESGRFVLIGDAAHAMAFYMSMGVSIAVEDAAALVAVL</sequence>
<keyword evidence="5" id="KW-0503">Monooxygenase</keyword>
<dbReference type="EMBL" id="GL985060">
    <property type="protein sequence ID" value="EGR50490.1"/>
    <property type="molecule type" value="Genomic_DNA"/>
</dbReference>
<dbReference type="PANTHER" id="PTHR13789">
    <property type="entry name" value="MONOOXYGENASE"/>
    <property type="match status" value="1"/>
</dbReference>